<feature type="compositionally biased region" description="Acidic residues" evidence="1">
    <location>
        <begin position="35"/>
        <end position="48"/>
    </location>
</feature>
<protein>
    <submittedName>
        <fullName evidence="2">Uncharacterized protein</fullName>
    </submittedName>
</protein>
<evidence type="ECO:0000313" key="3">
    <source>
        <dbReference type="Proteomes" id="UP000287651"/>
    </source>
</evidence>
<reference evidence="2 3" key="1">
    <citation type="journal article" date="2014" name="Agronomy (Basel)">
        <title>A Draft Genome Sequence for Ensete ventricosum, the Drought-Tolerant Tree Against Hunger.</title>
        <authorList>
            <person name="Harrison J."/>
            <person name="Moore K.A."/>
            <person name="Paszkiewicz K."/>
            <person name="Jones T."/>
            <person name="Grant M."/>
            <person name="Ambacheew D."/>
            <person name="Muzemil S."/>
            <person name="Studholme D.J."/>
        </authorList>
    </citation>
    <scope>NUCLEOTIDE SEQUENCE [LARGE SCALE GENOMIC DNA]</scope>
</reference>
<comment type="caution">
    <text evidence="2">The sequence shown here is derived from an EMBL/GenBank/DDBJ whole genome shotgun (WGS) entry which is preliminary data.</text>
</comment>
<proteinExistence type="predicted"/>
<feature type="region of interest" description="Disordered" evidence="1">
    <location>
        <begin position="28"/>
        <end position="48"/>
    </location>
</feature>
<dbReference type="Proteomes" id="UP000287651">
    <property type="component" value="Unassembled WGS sequence"/>
</dbReference>
<name>A0A427AQW8_ENSVE</name>
<accession>A0A427AQW8</accession>
<dbReference type="EMBL" id="AMZH03001630">
    <property type="protein sequence ID" value="RRT78608.1"/>
    <property type="molecule type" value="Genomic_DNA"/>
</dbReference>
<evidence type="ECO:0000256" key="1">
    <source>
        <dbReference type="SAM" id="MobiDB-lite"/>
    </source>
</evidence>
<feature type="region of interest" description="Disordered" evidence="1">
    <location>
        <begin position="155"/>
        <end position="181"/>
    </location>
</feature>
<gene>
    <name evidence="2" type="ORF">B296_00011545</name>
</gene>
<evidence type="ECO:0000313" key="2">
    <source>
        <dbReference type="EMBL" id="RRT78608.1"/>
    </source>
</evidence>
<organism evidence="2 3">
    <name type="scientific">Ensete ventricosum</name>
    <name type="common">Abyssinian banana</name>
    <name type="synonym">Musa ensete</name>
    <dbReference type="NCBI Taxonomy" id="4639"/>
    <lineage>
        <taxon>Eukaryota</taxon>
        <taxon>Viridiplantae</taxon>
        <taxon>Streptophyta</taxon>
        <taxon>Embryophyta</taxon>
        <taxon>Tracheophyta</taxon>
        <taxon>Spermatophyta</taxon>
        <taxon>Magnoliopsida</taxon>
        <taxon>Liliopsida</taxon>
        <taxon>Zingiberales</taxon>
        <taxon>Musaceae</taxon>
        <taxon>Ensete</taxon>
    </lineage>
</organism>
<sequence>MDGQSQSYRREWGGVTSWVIKAGSRRVGTGMRLPEEEEEEEEEEMLDGDTDGVLLRHIRGAPSGSKRLDQRPSVAPGIPIVRPGLLGSGGKLGARAGWDRWIGTRRWRNQERRPQSTTMRSVLRLRGGCAVTLLTPPVCFRYQSPVPADQVKPSAEFEYEGGSPAGRGRGNDRGRGRARGNGVVDYSDGGWDNRGHGFGRGSYVRGRGWGFRGHGRGGFGGRLDYLHETGYNDQAPVPARGRG</sequence>
<dbReference type="AlphaFoldDB" id="A0A427AQW8"/>